<organism evidence="1 2">
    <name type="scientific">Polyplax serrata</name>
    <name type="common">Common mouse louse</name>
    <dbReference type="NCBI Taxonomy" id="468196"/>
    <lineage>
        <taxon>Eukaryota</taxon>
        <taxon>Metazoa</taxon>
        <taxon>Ecdysozoa</taxon>
        <taxon>Arthropoda</taxon>
        <taxon>Hexapoda</taxon>
        <taxon>Insecta</taxon>
        <taxon>Pterygota</taxon>
        <taxon>Neoptera</taxon>
        <taxon>Paraneoptera</taxon>
        <taxon>Psocodea</taxon>
        <taxon>Troctomorpha</taxon>
        <taxon>Phthiraptera</taxon>
        <taxon>Anoplura</taxon>
        <taxon>Polyplacidae</taxon>
        <taxon>Polyplax</taxon>
    </lineage>
</organism>
<evidence type="ECO:0000313" key="1">
    <source>
        <dbReference type="EMBL" id="KAK6639425.1"/>
    </source>
</evidence>
<evidence type="ECO:0000313" key="2">
    <source>
        <dbReference type="Proteomes" id="UP001372834"/>
    </source>
</evidence>
<dbReference type="EMBL" id="JAWJWE010000003">
    <property type="protein sequence ID" value="KAK6639425.1"/>
    <property type="molecule type" value="Genomic_DNA"/>
</dbReference>
<name>A0AAN8P913_POLSC</name>
<accession>A0AAN8P913</accession>
<dbReference type="Proteomes" id="UP001372834">
    <property type="component" value="Unassembled WGS sequence"/>
</dbReference>
<comment type="caution">
    <text evidence="1">The sequence shown here is derived from an EMBL/GenBank/DDBJ whole genome shotgun (WGS) entry which is preliminary data.</text>
</comment>
<dbReference type="AlphaFoldDB" id="A0AAN8P913"/>
<reference evidence="1 2" key="1">
    <citation type="submission" date="2023-10" db="EMBL/GenBank/DDBJ databases">
        <title>Genomes of two closely related lineages of the louse Polyplax serrata with different host specificities.</title>
        <authorList>
            <person name="Martinu J."/>
            <person name="Tarabai H."/>
            <person name="Stefka J."/>
            <person name="Hypsa V."/>
        </authorList>
    </citation>
    <scope>NUCLEOTIDE SEQUENCE [LARGE SCALE GENOMIC DNA]</scope>
    <source>
        <strain evidence="1">HR10_N</strain>
    </source>
</reference>
<gene>
    <name evidence="1" type="ORF">RUM43_007698</name>
</gene>
<sequence>MPVNAISDSEITNVTIVFESASKAPLIQLGPFLFHNLTEGERGGGGVVHVAAVVACTTQDEVGRKYERDGTDEVNLIKPRVRGPMSMEIAAREN</sequence>
<proteinExistence type="predicted"/>
<protein>
    <submittedName>
        <fullName evidence="1">Uncharacterized protein</fullName>
    </submittedName>
</protein>